<reference evidence="2 3" key="1">
    <citation type="submission" date="2023-02" db="EMBL/GenBank/DDBJ databases">
        <title>LHISI_Scaffold_Assembly.</title>
        <authorList>
            <person name="Stuart O.P."/>
            <person name="Cleave R."/>
            <person name="Magrath M.J.L."/>
            <person name="Mikheyev A.S."/>
        </authorList>
    </citation>
    <scope>NUCLEOTIDE SEQUENCE [LARGE SCALE GENOMIC DNA]</scope>
    <source>
        <strain evidence="2">Daus_M_001</strain>
        <tissue evidence="2">Leg muscle</tissue>
    </source>
</reference>
<dbReference type="EMBL" id="JARBHB010000016">
    <property type="protein sequence ID" value="KAJ8867133.1"/>
    <property type="molecule type" value="Genomic_DNA"/>
</dbReference>
<dbReference type="Proteomes" id="UP001159363">
    <property type="component" value="Chromosome 15"/>
</dbReference>
<feature type="domain" description="HAT C-terminal dimerisation" evidence="1">
    <location>
        <begin position="105"/>
        <end position="147"/>
    </location>
</feature>
<keyword evidence="3" id="KW-1185">Reference proteome</keyword>
<evidence type="ECO:0000313" key="2">
    <source>
        <dbReference type="EMBL" id="KAJ8867133.1"/>
    </source>
</evidence>
<accession>A0ABQ9G6X7</accession>
<dbReference type="InterPro" id="IPR012337">
    <property type="entry name" value="RNaseH-like_sf"/>
</dbReference>
<feature type="non-terminal residue" evidence="2">
    <location>
        <position position="168"/>
    </location>
</feature>
<proteinExistence type="predicted"/>
<dbReference type="InterPro" id="IPR008906">
    <property type="entry name" value="HATC_C_dom"/>
</dbReference>
<organism evidence="2 3">
    <name type="scientific">Dryococelus australis</name>
    <dbReference type="NCBI Taxonomy" id="614101"/>
    <lineage>
        <taxon>Eukaryota</taxon>
        <taxon>Metazoa</taxon>
        <taxon>Ecdysozoa</taxon>
        <taxon>Arthropoda</taxon>
        <taxon>Hexapoda</taxon>
        <taxon>Insecta</taxon>
        <taxon>Pterygota</taxon>
        <taxon>Neoptera</taxon>
        <taxon>Polyneoptera</taxon>
        <taxon>Phasmatodea</taxon>
        <taxon>Verophasmatodea</taxon>
        <taxon>Anareolatae</taxon>
        <taxon>Phasmatidae</taxon>
        <taxon>Eurycanthinae</taxon>
        <taxon>Dryococelus</taxon>
    </lineage>
</organism>
<dbReference type="Pfam" id="PF05699">
    <property type="entry name" value="Dimer_Tnp_hAT"/>
    <property type="match status" value="1"/>
</dbReference>
<dbReference type="SUPFAM" id="SSF53098">
    <property type="entry name" value="Ribonuclease H-like"/>
    <property type="match status" value="1"/>
</dbReference>
<name>A0ABQ9G6X7_9NEOP</name>
<evidence type="ECO:0000313" key="3">
    <source>
        <dbReference type="Proteomes" id="UP001159363"/>
    </source>
</evidence>
<sequence>MELNIPHQGNAGLKWSSFCKVPTESCCHFPLYHSVKEDVCDIIVYPIFRAALLAEHEIYFAMGVITSLITTHQRRESESESKPQSSANYFPEKSPILLVAKEQEKLSSIAQHYLGIPATQVSIERLFSSAGNTVSIRRENLHAEHVEGFVIRPRHFYNGDLFIFYYLY</sequence>
<protein>
    <recommendedName>
        <fullName evidence="1">HAT C-terminal dimerisation domain-containing protein</fullName>
    </recommendedName>
</protein>
<gene>
    <name evidence="2" type="ORF">PR048_032997</name>
</gene>
<comment type="caution">
    <text evidence="2">The sequence shown here is derived from an EMBL/GenBank/DDBJ whole genome shotgun (WGS) entry which is preliminary data.</text>
</comment>
<evidence type="ECO:0000259" key="1">
    <source>
        <dbReference type="Pfam" id="PF05699"/>
    </source>
</evidence>